<evidence type="ECO:0000313" key="1">
    <source>
        <dbReference type="EMBL" id="KAK9881343.1"/>
    </source>
</evidence>
<proteinExistence type="predicted"/>
<protein>
    <submittedName>
        <fullName evidence="1">Uncharacterized protein</fullName>
    </submittedName>
</protein>
<keyword evidence="2" id="KW-1185">Reference proteome</keyword>
<dbReference type="EMBL" id="JARQZJ010000068">
    <property type="protein sequence ID" value="KAK9881343.1"/>
    <property type="molecule type" value="Genomic_DNA"/>
</dbReference>
<dbReference type="Proteomes" id="UP001431783">
    <property type="component" value="Unassembled WGS sequence"/>
</dbReference>
<gene>
    <name evidence="1" type="ORF">WA026_015470</name>
</gene>
<accession>A0AAW1ULH6</accession>
<reference evidence="1 2" key="1">
    <citation type="submission" date="2023-03" db="EMBL/GenBank/DDBJ databases">
        <title>Genome insight into feeding habits of ladybird beetles.</title>
        <authorList>
            <person name="Li H.-S."/>
            <person name="Huang Y.-H."/>
            <person name="Pang H."/>
        </authorList>
    </citation>
    <scope>NUCLEOTIDE SEQUENCE [LARGE SCALE GENOMIC DNA]</scope>
    <source>
        <strain evidence="1">SYSU_2023b</strain>
        <tissue evidence="1">Whole body</tissue>
    </source>
</reference>
<evidence type="ECO:0000313" key="2">
    <source>
        <dbReference type="Proteomes" id="UP001431783"/>
    </source>
</evidence>
<dbReference type="AlphaFoldDB" id="A0AAW1ULH6"/>
<name>A0AAW1ULH6_9CUCU</name>
<comment type="caution">
    <text evidence="1">The sequence shown here is derived from an EMBL/GenBank/DDBJ whole genome shotgun (WGS) entry which is preliminary data.</text>
</comment>
<organism evidence="1 2">
    <name type="scientific">Henosepilachna vigintioctopunctata</name>
    <dbReference type="NCBI Taxonomy" id="420089"/>
    <lineage>
        <taxon>Eukaryota</taxon>
        <taxon>Metazoa</taxon>
        <taxon>Ecdysozoa</taxon>
        <taxon>Arthropoda</taxon>
        <taxon>Hexapoda</taxon>
        <taxon>Insecta</taxon>
        <taxon>Pterygota</taxon>
        <taxon>Neoptera</taxon>
        <taxon>Endopterygota</taxon>
        <taxon>Coleoptera</taxon>
        <taxon>Polyphaga</taxon>
        <taxon>Cucujiformia</taxon>
        <taxon>Coccinelloidea</taxon>
        <taxon>Coccinellidae</taxon>
        <taxon>Epilachninae</taxon>
        <taxon>Epilachnini</taxon>
        <taxon>Henosepilachna</taxon>
    </lineage>
</organism>
<sequence length="133" mass="15218">MDETALWENGSTLPASHSGIAGETISPKTSDFGRLREVVIENTDSLNTETDRFTRMPILKEIKELNLSIEMIYNQIGKYLVMPEQRFSLGYPDEIGKRVRILNKPFPLGNNPKKVLIKIRRPKLEGFVRSNQE</sequence>